<feature type="binding site" evidence="10">
    <location>
        <position position="161"/>
    </location>
    <ligand>
        <name>NAD(+)</name>
        <dbReference type="ChEBI" id="CHEBI:57540"/>
    </ligand>
</feature>
<dbReference type="NCBIfam" id="TIGR03026">
    <property type="entry name" value="NDP-sugDHase"/>
    <property type="match status" value="1"/>
</dbReference>
<dbReference type="InterPro" id="IPR017476">
    <property type="entry name" value="UDP-Glc/GDP-Man"/>
</dbReference>
<comment type="similarity">
    <text evidence="2 7">Belongs to the UDP-glucose/GDP-mannose dehydrogenase family.</text>
</comment>
<dbReference type="PIRSF" id="PIRSF000124">
    <property type="entry name" value="UDPglc_GDPman_dh"/>
    <property type="match status" value="1"/>
</dbReference>
<feature type="binding site" evidence="9">
    <location>
        <begin position="257"/>
        <end position="261"/>
    </location>
    <ligand>
        <name>substrate</name>
    </ligand>
</feature>
<dbReference type="EC" id="1.1.1.22" evidence="3 7"/>
<feature type="binding site" evidence="9">
    <location>
        <position position="265"/>
    </location>
    <ligand>
        <name>substrate</name>
    </ligand>
</feature>
<accession>A0A0M0I5D6</accession>
<feature type="binding site" evidence="10">
    <location>
        <position position="86"/>
    </location>
    <ligand>
        <name>NAD(+)</name>
        <dbReference type="ChEBI" id="CHEBI:57540"/>
    </ligand>
</feature>
<dbReference type="PATRIC" id="fig|171383.3.peg.806"/>
<dbReference type="InterPro" id="IPR001732">
    <property type="entry name" value="UDP-Glc/GDP-Man_DH_N"/>
</dbReference>
<dbReference type="AlphaFoldDB" id="A0A0M0I5D6"/>
<proteinExistence type="inferred from homology"/>
<organism evidence="12 13">
    <name type="scientific">Vibrio hepatarius</name>
    <dbReference type="NCBI Taxonomy" id="171383"/>
    <lineage>
        <taxon>Bacteria</taxon>
        <taxon>Pseudomonadati</taxon>
        <taxon>Pseudomonadota</taxon>
        <taxon>Gammaproteobacteria</taxon>
        <taxon>Vibrionales</taxon>
        <taxon>Vibrionaceae</taxon>
        <taxon>Vibrio</taxon>
        <taxon>Vibrio oreintalis group</taxon>
    </lineage>
</organism>
<feature type="binding site" evidence="10">
    <location>
        <position position="124"/>
    </location>
    <ligand>
        <name>NAD(+)</name>
        <dbReference type="ChEBI" id="CHEBI:57540"/>
    </ligand>
</feature>
<evidence type="ECO:0000313" key="12">
    <source>
        <dbReference type="EMBL" id="KOO09505.1"/>
    </source>
</evidence>
<dbReference type="PANTHER" id="PTHR43750">
    <property type="entry name" value="UDP-GLUCOSE 6-DEHYDROGENASE TUAD"/>
    <property type="match status" value="1"/>
</dbReference>
<feature type="binding site" evidence="10">
    <location>
        <position position="30"/>
    </location>
    <ligand>
        <name>NAD(+)</name>
        <dbReference type="ChEBI" id="CHEBI:57540"/>
    </ligand>
</feature>
<dbReference type="Pfam" id="PF00984">
    <property type="entry name" value="UDPG_MGDP_dh"/>
    <property type="match status" value="1"/>
</dbReference>
<feature type="active site" description="Nucleophile" evidence="8">
    <location>
        <position position="268"/>
    </location>
</feature>
<name>A0A0M0I5D6_9VIBR</name>
<dbReference type="InterPro" id="IPR036220">
    <property type="entry name" value="UDP-Glc/GDP-Man_DH_C_sf"/>
</dbReference>
<keyword evidence="5 7" id="KW-0520">NAD</keyword>
<dbReference type="GO" id="GO:0006065">
    <property type="term" value="P:UDP-glucuronate biosynthetic process"/>
    <property type="evidence" value="ECO:0007669"/>
    <property type="project" value="UniProtKB-UniPathway"/>
</dbReference>
<dbReference type="GO" id="GO:0051287">
    <property type="term" value="F:NAD binding"/>
    <property type="evidence" value="ECO:0007669"/>
    <property type="project" value="InterPro"/>
</dbReference>
<dbReference type="SUPFAM" id="SSF52413">
    <property type="entry name" value="UDP-glucose/GDP-mannose dehydrogenase C-terminal domain"/>
    <property type="match status" value="1"/>
</dbReference>
<evidence type="ECO:0000256" key="10">
    <source>
        <dbReference type="PIRSR" id="PIRSR500134-3"/>
    </source>
</evidence>
<evidence type="ECO:0000256" key="2">
    <source>
        <dbReference type="ARBA" id="ARBA00006601"/>
    </source>
</evidence>
<evidence type="ECO:0000256" key="3">
    <source>
        <dbReference type="ARBA" id="ARBA00012954"/>
    </source>
</evidence>
<dbReference type="InterPro" id="IPR028357">
    <property type="entry name" value="UDPglc_DH_bac"/>
</dbReference>
<evidence type="ECO:0000256" key="9">
    <source>
        <dbReference type="PIRSR" id="PIRSR500134-2"/>
    </source>
</evidence>
<protein>
    <recommendedName>
        <fullName evidence="3 7">UDP-glucose 6-dehydrogenase</fullName>
        <ecNumber evidence="3 7">1.1.1.22</ecNumber>
    </recommendedName>
</protein>
<dbReference type="Pfam" id="PF03720">
    <property type="entry name" value="UDPG_MGDP_dh_C"/>
    <property type="match status" value="1"/>
</dbReference>
<keyword evidence="4 7" id="KW-0560">Oxidoreductase</keyword>
<dbReference type="STRING" id="171383.AKJ31_03890"/>
<evidence type="ECO:0000313" key="13">
    <source>
        <dbReference type="Proteomes" id="UP000037530"/>
    </source>
</evidence>
<evidence type="ECO:0000256" key="4">
    <source>
        <dbReference type="ARBA" id="ARBA00023002"/>
    </source>
</evidence>
<dbReference type="GO" id="GO:0003979">
    <property type="term" value="F:UDP-glucose 6-dehydrogenase activity"/>
    <property type="evidence" value="ECO:0007669"/>
    <property type="project" value="UniProtKB-EC"/>
</dbReference>
<comment type="caution">
    <text evidence="12">The sequence shown here is derived from an EMBL/GenBank/DDBJ whole genome shotgun (WGS) entry which is preliminary data.</text>
</comment>
<evidence type="ECO:0000256" key="5">
    <source>
        <dbReference type="ARBA" id="ARBA00023027"/>
    </source>
</evidence>
<dbReference type="RefSeq" id="WP_053407766.1">
    <property type="nucleotide sequence ID" value="NZ_DAIPHI010000145.1"/>
</dbReference>
<dbReference type="Gene3D" id="1.20.5.170">
    <property type="match status" value="1"/>
</dbReference>
<dbReference type="SUPFAM" id="SSF48179">
    <property type="entry name" value="6-phosphogluconate dehydrogenase C-terminal domain-like"/>
    <property type="match status" value="1"/>
</dbReference>
<evidence type="ECO:0000259" key="11">
    <source>
        <dbReference type="SMART" id="SM00984"/>
    </source>
</evidence>
<evidence type="ECO:0000256" key="6">
    <source>
        <dbReference type="ARBA" id="ARBA00047473"/>
    </source>
</evidence>
<dbReference type="Proteomes" id="UP000037530">
    <property type="component" value="Unassembled WGS sequence"/>
</dbReference>
<dbReference type="Gene3D" id="3.40.50.720">
    <property type="entry name" value="NAD(P)-binding Rossmann-like Domain"/>
    <property type="match status" value="2"/>
</dbReference>
<dbReference type="GO" id="GO:0000271">
    <property type="term" value="P:polysaccharide biosynthetic process"/>
    <property type="evidence" value="ECO:0007669"/>
    <property type="project" value="InterPro"/>
</dbReference>
<dbReference type="PIRSF" id="PIRSF500134">
    <property type="entry name" value="UDPglc_DH_bac"/>
    <property type="match status" value="1"/>
</dbReference>
<dbReference type="InterPro" id="IPR008927">
    <property type="entry name" value="6-PGluconate_DH-like_C_sf"/>
</dbReference>
<keyword evidence="13" id="KW-1185">Reference proteome</keyword>
<feature type="domain" description="UDP-glucose/GDP-mannose dehydrogenase C-terminal" evidence="11">
    <location>
        <begin position="317"/>
        <end position="425"/>
    </location>
</feature>
<dbReference type="SMART" id="SM00984">
    <property type="entry name" value="UDPG_MGDP_dh_C"/>
    <property type="match status" value="1"/>
</dbReference>
<feature type="binding site" evidence="10">
    <location>
        <position position="331"/>
    </location>
    <ligand>
        <name>NAD(+)</name>
        <dbReference type="ChEBI" id="CHEBI:57540"/>
    </ligand>
</feature>
<dbReference type="Pfam" id="PF03721">
    <property type="entry name" value="UDPG_MGDP_dh_N"/>
    <property type="match status" value="1"/>
</dbReference>
<comment type="pathway">
    <text evidence="1">Nucleotide-sugar biosynthesis; UDP-alpha-D-glucuronate biosynthesis; UDP-alpha-D-glucuronate from UDP-alpha-D-glucose: step 1/1.</text>
</comment>
<dbReference type="OrthoDB" id="9803238at2"/>
<feature type="binding site" evidence="9">
    <location>
        <begin position="158"/>
        <end position="161"/>
    </location>
    <ligand>
        <name>substrate</name>
    </ligand>
</feature>
<dbReference type="InterPro" id="IPR036291">
    <property type="entry name" value="NAD(P)-bd_dom_sf"/>
</dbReference>
<evidence type="ECO:0000256" key="7">
    <source>
        <dbReference type="PIRNR" id="PIRNR000124"/>
    </source>
</evidence>
<dbReference type="SUPFAM" id="SSF51735">
    <property type="entry name" value="NAD(P)-binding Rossmann-fold domains"/>
    <property type="match status" value="1"/>
</dbReference>
<sequence>MRVSIFGMGYVGTVCTACLANRGHQVIGVDVVQEKVDMINQGQSPLVEPGLEELLVKGLNNSKISATTSAIEAVMETDISFISVPTPSKPNGDLNLEYVNIVCKQIAEAIKLKGKHHTVVIRSTVLPGSVMGEIRETLEEASGLEAGVGFGLAVNPEFLREGTALYDYDHPPMTVMGCLDKTSAEQLTELYSDIDAPLFVETIETAEMIKYTCNVWHAVKVAFANEIGSIAKASGVDGRKVMEIFCADKKLNISPYYMKPGFAFGGSCLPKDVRALSFRASQLDVKHPLLTSIMESNECHVNNAFKIIEQTGKRKVALYGLSFKPDTDDLRESPQVKLAEMLLGKGYQLRIYDENVSYARVHGANKDYIEHKIPHLSSLLQENKEDVLVDSELIILANGCKSFDTLLDQISDEQVLIDITGFMKEKSLGNKQGICW</sequence>
<feature type="binding site" evidence="9">
    <location>
        <position position="210"/>
    </location>
    <ligand>
        <name>substrate</name>
    </ligand>
</feature>
<dbReference type="EMBL" id="LHPI01000001">
    <property type="protein sequence ID" value="KOO09505.1"/>
    <property type="molecule type" value="Genomic_DNA"/>
</dbReference>
<dbReference type="InterPro" id="IPR014027">
    <property type="entry name" value="UDP-Glc/GDP-Man_DH_C"/>
</dbReference>
<reference evidence="13" key="1">
    <citation type="submission" date="2015-08" db="EMBL/GenBank/DDBJ databases">
        <title>Vibrio galatheae sp. nov., a novel member of the Vibrionaceae family isolated from the Solomon Islands.</title>
        <authorList>
            <person name="Giubergia S."/>
            <person name="Machado H."/>
            <person name="Mateiu R.V."/>
            <person name="Gram L."/>
        </authorList>
    </citation>
    <scope>NUCLEOTIDE SEQUENCE [LARGE SCALE GENOMIC DNA]</scope>
    <source>
        <strain evidence="13">DSM 19134</strain>
    </source>
</reference>
<feature type="binding site" evidence="10">
    <location>
        <position position="35"/>
    </location>
    <ligand>
        <name>NAD(+)</name>
        <dbReference type="ChEBI" id="CHEBI:57540"/>
    </ligand>
</feature>
<gene>
    <name evidence="12" type="ORF">AKJ31_03890</name>
</gene>
<dbReference type="InterPro" id="IPR014026">
    <property type="entry name" value="UDP-Glc/GDP-Man_DH_dimer"/>
</dbReference>
<comment type="catalytic activity">
    <reaction evidence="6 7">
        <text>UDP-alpha-D-glucose + 2 NAD(+) + H2O = UDP-alpha-D-glucuronate + 2 NADH + 3 H(+)</text>
        <dbReference type="Rhea" id="RHEA:23596"/>
        <dbReference type="ChEBI" id="CHEBI:15377"/>
        <dbReference type="ChEBI" id="CHEBI:15378"/>
        <dbReference type="ChEBI" id="CHEBI:57540"/>
        <dbReference type="ChEBI" id="CHEBI:57945"/>
        <dbReference type="ChEBI" id="CHEBI:58052"/>
        <dbReference type="ChEBI" id="CHEBI:58885"/>
        <dbReference type="EC" id="1.1.1.22"/>
    </reaction>
</comment>
<feature type="binding site" evidence="10">
    <location>
        <position position="271"/>
    </location>
    <ligand>
        <name>NAD(+)</name>
        <dbReference type="ChEBI" id="CHEBI:57540"/>
    </ligand>
</feature>
<evidence type="ECO:0000256" key="8">
    <source>
        <dbReference type="PIRSR" id="PIRSR500134-1"/>
    </source>
</evidence>
<dbReference type="PANTHER" id="PTHR43750:SF1">
    <property type="entry name" value="GDP-MANNOSE 6-DEHYDROGENASE"/>
    <property type="match status" value="1"/>
</dbReference>
<feature type="binding site" evidence="9">
    <location>
        <position position="324"/>
    </location>
    <ligand>
        <name>substrate</name>
    </ligand>
</feature>
<dbReference type="UniPathway" id="UPA00038">
    <property type="reaction ID" value="UER00491"/>
</dbReference>
<evidence type="ECO:0000256" key="1">
    <source>
        <dbReference type="ARBA" id="ARBA00004701"/>
    </source>
</evidence>